<accession>A0A445LPR7</accession>
<organism evidence="2 3">
    <name type="scientific">Glycine soja</name>
    <name type="common">Wild soybean</name>
    <dbReference type="NCBI Taxonomy" id="3848"/>
    <lineage>
        <taxon>Eukaryota</taxon>
        <taxon>Viridiplantae</taxon>
        <taxon>Streptophyta</taxon>
        <taxon>Embryophyta</taxon>
        <taxon>Tracheophyta</taxon>
        <taxon>Spermatophyta</taxon>
        <taxon>Magnoliopsida</taxon>
        <taxon>eudicotyledons</taxon>
        <taxon>Gunneridae</taxon>
        <taxon>Pentapetalae</taxon>
        <taxon>rosids</taxon>
        <taxon>fabids</taxon>
        <taxon>Fabales</taxon>
        <taxon>Fabaceae</taxon>
        <taxon>Papilionoideae</taxon>
        <taxon>50 kb inversion clade</taxon>
        <taxon>NPAAA clade</taxon>
        <taxon>indigoferoid/millettioid clade</taxon>
        <taxon>Phaseoleae</taxon>
        <taxon>Glycine</taxon>
        <taxon>Glycine subgen. Soja</taxon>
    </lineage>
</organism>
<dbReference type="SUPFAM" id="SSF56672">
    <property type="entry name" value="DNA/RNA polymerases"/>
    <property type="match status" value="1"/>
</dbReference>
<dbReference type="Pfam" id="PF00078">
    <property type="entry name" value="RVT_1"/>
    <property type="match status" value="1"/>
</dbReference>
<evidence type="ECO:0000313" key="3">
    <source>
        <dbReference type="Proteomes" id="UP000289340"/>
    </source>
</evidence>
<dbReference type="InterPro" id="IPR018971">
    <property type="entry name" value="DUF1997"/>
</dbReference>
<sequence length="600" mass="68563">MASSSSSLFRSIPISFPHTQCALKSPRLSLRASATPSQKARFVARRKESVSVRQLQRPLIEYMRLPASQYSVLDAERIERVNENTFRCYVYRFKFFNFEVCPVLLVKVEEQPDGCCIKLLSCKLEGSPMVAAQNDKFDALMVNRISCDSNANRSLMQQLTSDTIIEVSIEIPFPFQAIPKQAIESAGTQVLEQILRIMLPRFMSQCYIDEPQKVQEEVQDFFSQIFQEPDHSRPRLDGINFQTISQHQNNILVLPFQEEEVRLAIWDCGSERCPGPDGFKFKFIKKFWHLFKPDILRFLDEFYANGVFPRGCNASFLALIPKVIHPHTLNDYRPISLIGCMYKIVAKLLAKRVKVVMPFIINETQSAFIEGRHLLHSALIANEVIDEAKRSNKSCLVFKVDYEKAYDSVSWNFLMYMMWRMDFSPKWIKWIEECVKSASISVLVNGSPTAEFLPQRGLRQGDPLTPFLFNIVAEGLNGLMRRAVEENLYKPYLVGANGVPISILQYADDTIFFGEAAKENVEAIKVILRSFELVSNLRINFAKSCFGVFGVTDQWKQEAANYLHCSLLAFPFIYLGSMASSYDSDHEETPPPPPLFTDPS</sequence>
<feature type="domain" description="Reverse transcriptase" evidence="1">
    <location>
        <begin position="301"/>
        <end position="567"/>
    </location>
</feature>
<dbReference type="Proteomes" id="UP000289340">
    <property type="component" value="Chromosome 2"/>
</dbReference>
<dbReference type="InterPro" id="IPR000477">
    <property type="entry name" value="RT_dom"/>
</dbReference>
<comment type="caution">
    <text evidence="2">The sequence shown here is derived from an EMBL/GenBank/DDBJ whole genome shotgun (WGS) entry which is preliminary data.</text>
</comment>
<dbReference type="CDD" id="cd01650">
    <property type="entry name" value="RT_nLTR_like"/>
    <property type="match status" value="1"/>
</dbReference>
<name>A0A445LPR7_GLYSO</name>
<dbReference type="PROSITE" id="PS50878">
    <property type="entry name" value="RT_POL"/>
    <property type="match status" value="1"/>
</dbReference>
<dbReference type="AlphaFoldDB" id="A0A445LPR7"/>
<reference evidence="2 3" key="1">
    <citation type="submission" date="2018-09" db="EMBL/GenBank/DDBJ databases">
        <title>A high-quality reference genome of wild soybean provides a powerful tool to mine soybean genomes.</title>
        <authorList>
            <person name="Xie M."/>
            <person name="Chung C.Y.L."/>
            <person name="Li M.-W."/>
            <person name="Wong F.-L."/>
            <person name="Chan T.-F."/>
            <person name="Lam H.-M."/>
        </authorList>
    </citation>
    <scope>NUCLEOTIDE SEQUENCE [LARGE SCALE GENOMIC DNA]</scope>
    <source>
        <strain evidence="3">cv. W05</strain>
        <tissue evidence="2">Hypocotyl of etiolated seedlings</tissue>
    </source>
</reference>
<evidence type="ECO:0000259" key="1">
    <source>
        <dbReference type="PROSITE" id="PS50878"/>
    </source>
</evidence>
<dbReference type="EMBL" id="QZWG01000002">
    <property type="protein sequence ID" value="RZC25300.1"/>
    <property type="molecule type" value="Genomic_DNA"/>
</dbReference>
<evidence type="ECO:0000313" key="2">
    <source>
        <dbReference type="EMBL" id="RZC25300.1"/>
    </source>
</evidence>
<dbReference type="PANTHER" id="PTHR34131">
    <property type="entry name" value="(RAP ANNOTATION RELEASE2) GALACTOSE-BINDING LIKE DOMAIN CONTAINING PROTEIN"/>
    <property type="match status" value="1"/>
</dbReference>
<protein>
    <submittedName>
        <fullName evidence="2">Transposon TX1 149 kDa protein</fullName>
    </submittedName>
</protein>
<dbReference type="Pfam" id="PF09366">
    <property type="entry name" value="DUF1997"/>
    <property type="match status" value="1"/>
</dbReference>
<dbReference type="PANTHER" id="PTHR34131:SF3">
    <property type="entry name" value="(RAP ANNOTATION RELEASE2) GALACTOSE-BINDING LIKE DOMAIN CONTAINING PROTEIN"/>
    <property type="match status" value="1"/>
</dbReference>
<dbReference type="InterPro" id="IPR043502">
    <property type="entry name" value="DNA/RNA_pol_sf"/>
</dbReference>
<keyword evidence="3" id="KW-1185">Reference proteome</keyword>
<gene>
    <name evidence="2" type="ORF">D0Y65_004127</name>
</gene>
<proteinExistence type="predicted"/>